<evidence type="ECO:0000313" key="2">
    <source>
        <dbReference type="Proteomes" id="UP000821837"/>
    </source>
</evidence>
<dbReference type="AlphaFoldDB" id="A0A9D4PBB3"/>
<gene>
    <name evidence="1" type="ORF">HPB52_025342</name>
</gene>
<dbReference type="Proteomes" id="UP000821837">
    <property type="component" value="Unassembled WGS sequence"/>
</dbReference>
<evidence type="ECO:0000313" key="1">
    <source>
        <dbReference type="EMBL" id="KAH7931772.1"/>
    </source>
</evidence>
<proteinExistence type="predicted"/>
<organism evidence="1 2">
    <name type="scientific">Rhipicephalus sanguineus</name>
    <name type="common">Brown dog tick</name>
    <name type="synonym">Ixodes sanguineus</name>
    <dbReference type="NCBI Taxonomy" id="34632"/>
    <lineage>
        <taxon>Eukaryota</taxon>
        <taxon>Metazoa</taxon>
        <taxon>Ecdysozoa</taxon>
        <taxon>Arthropoda</taxon>
        <taxon>Chelicerata</taxon>
        <taxon>Arachnida</taxon>
        <taxon>Acari</taxon>
        <taxon>Parasitiformes</taxon>
        <taxon>Ixodida</taxon>
        <taxon>Ixodoidea</taxon>
        <taxon>Ixodidae</taxon>
        <taxon>Rhipicephalinae</taxon>
        <taxon>Rhipicephalus</taxon>
        <taxon>Rhipicephalus</taxon>
    </lineage>
</organism>
<reference evidence="1" key="1">
    <citation type="journal article" date="2020" name="Cell">
        <title>Large-Scale Comparative Analyses of Tick Genomes Elucidate Their Genetic Diversity and Vector Capacities.</title>
        <authorList>
            <consortium name="Tick Genome and Microbiome Consortium (TIGMIC)"/>
            <person name="Jia N."/>
            <person name="Wang J."/>
            <person name="Shi W."/>
            <person name="Du L."/>
            <person name="Sun Y."/>
            <person name="Zhan W."/>
            <person name="Jiang J.F."/>
            <person name="Wang Q."/>
            <person name="Zhang B."/>
            <person name="Ji P."/>
            <person name="Bell-Sakyi L."/>
            <person name="Cui X.M."/>
            <person name="Yuan T.T."/>
            <person name="Jiang B.G."/>
            <person name="Yang W.F."/>
            <person name="Lam T.T."/>
            <person name="Chang Q.C."/>
            <person name="Ding S.J."/>
            <person name="Wang X.J."/>
            <person name="Zhu J.G."/>
            <person name="Ruan X.D."/>
            <person name="Zhao L."/>
            <person name="Wei J.T."/>
            <person name="Ye R.Z."/>
            <person name="Que T.C."/>
            <person name="Du C.H."/>
            <person name="Zhou Y.H."/>
            <person name="Cheng J.X."/>
            <person name="Dai P.F."/>
            <person name="Guo W.B."/>
            <person name="Han X.H."/>
            <person name="Huang E.J."/>
            <person name="Li L.F."/>
            <person name="Wei W."/>
            <person name="Gao Y.C."/>
            <person name="Liu J.Z."/>
            <person name="Shao H.Z."/>
            <person name="Wang X."/>
            <person name="Wang C.C."/>
            <person name="Yang T.C."/>
            <person name="Huo Q.B."/>
            <person name="Li W."/>
            <person name="Chen H.Y."/>
            <person name="Chen S.E."/>
            <person name="Zhou L.G."/>
            <person name="Ni X.B."/>
            <person name="Tian J.H."/>
            <person name="Sheng Y."/>
            <person name="Liu T."/>
            <person name="Pan Y.S."/>
            <person name="Xia L.Y."/>
            <person name="Li J."/>
            <person name="Zhao F."/>
            <person name="Cao W.C."/>
        </authorList>
    </citation>
    <scope>NUCLEOTIDE SEQUENCE</scope>
    <source>
        <strain evidence="1">Rsan-2018</strain>
    </source>
</reference>
<sequence length="86" mass="9727">MLVSVVVTEDLSVSVYFKCAPLVSDDVAFLTKSVIRVLDNLLDSVERYCEKKARQQEDKVEPEGNHGWRFDKGDPLCSPAKHVFID</sequence>
<accession>A0A9D4PBB3</accession>
<comment type="caution">
    <text evidence="1">The sequence shown here is derived from an EMBL/GenBank/DDBJ whole genome shotgun (WGS) entry which is preliminary data.</text>
</comment>
<dbReference type="VEuPathDB" id="VectorBase:RSAN_055264"/>
<keyword evidence="2" id="KW-1185">Reference proteome</keyword>
<reference evidence="1" key="2">
    <citation type="submission" date="2021-09" db="EMBL/GenBank/DDBJ databases">
        <authorList>
            <person name="Jia N."/>
            <person name="Wang J."/>
            <person name="Shi W."/>
            <person name="Du L."/>
            <person name="Sun Y."/>
            <person name="Zhan W."/>
            <person name="Jiang J."/>
            <person name="Wang Q."/>
            <person name="Zhang B."/>
            <person name="Ji P."/>
            <person name="Sakyi L.B."/>
            <person name="Cui X."/>
            <person name="Yuan T."/>
            <person name="Jiang B."/>
            <person name="Yang W."/>
            <person name="Lam T.T.-Y."/>
            <person name="Chang Q."/>
            <person name="Ding S."/>
            <person name="Wang X."/>
            <person name="Zhu J."/>
            <person name="Ruan X."/>
            <person name="Zhao L."/>
            <person name="Wei J."/>
            <person name="Que T."/>
            <person name="Du C."/>
            <person name="Cheng J."/>
            <person name="Dai P."/>
            <person name="Han X."/>
            <person name="Huang E."/>
            <person name="Gao Y."/>
            <person name="Liu J."/>
            <person name="Shao H."/>
            <person name="Ye R."/>
            <person name="Li L."/>
            <person name="Wei W."/>
            <person name="Wang X."/>
            <person name="Wang C."/>
            <person name="Huo Q."/>
            <person name="Li W."/>
            <person name="Guo W."/>
            <person name="Chen H."/>
            <person name="Chen S."/>
            <person name="Zhou L."/>
            <person name="Zhou L."/>
            <person name="Ni X."/>
            <person name="Tian J."/>
            <person name="Zhou Y."/>
            <person name="Sheng Y."/>
            <person name="Liu T."/>
            <person name="Pan Y."/>
            <person name="Xia L."/>
            <person name="Li J."/>
            <person name="Zhao F."/>
            <person name="Cao W."/>
        </authorList>
    </citation>
    <scope>NUCLEOTIDE SEQUENCE</scope>
    <source>
        <strain evidence="1">Rsan-2018</strain>
        <tissue evidence="1">Larvae</tissue>
    </source>
</reference>
<dbReference type="EMBL" id="JABSTV010002010">
    <property type="protein sequence ID" value="KAH7931772.1"/>
    <property type="molecule type" value="Genomic_DNA"/>
</dbReference>
<protein>
    <submittedName>
        <fullName evidence="1">Uncharacterized protein</fullName>
    </submittedName>
</protein>
<name>A0A9D4PBB3_RHISA</name>